<feature type="domain" description="HTH cro/C1-type" evidence="1">
    <location>
        <begin position="5"/>
        <end position="59"/>
    </location>
</feature>
<dbReference type="GO" id="GO:0003677">
    <property type="term" value="F:DNA binding"/>
    <property type="evidence" value="ECO:0007669"/>
    <property type="project" value="InterPro"/>
</dbReference>
<dbReference type="EMBL" id="JASJOU010000014">
    <property type="protein sequence ID" value="MDJ1505026.1"/>
    <property type="molecule type" value="Genomic_DNA"/>
</dbReference>
<dbReference type="CDD" id="cd00093">
    <property type="entry name" value="HTH_XRE"/>
    <property type="match status" value="1"/>
</dbReference>
<dbReference type="SMART" id="SM00530">
    <property type="entry name" value="HTH_XRE"/>
    <property type="match status" value="1"/>
</dbReference>
<dbReference type="Proteomes" id="UP001232063">
    <property type="component" value="Unassembled WGS sequence"/>
</dbReference>
<gene>
    <name evidence="2" type="ORF">QNI22_30465</name>
</gene>
<sequence>MERTIKQLRTQKRLSVAETALFLGVSKTAVYNYEAGIAKPTDENKRKLAELYDTTVEDIESRLNSIEQIENSRDGDIVEWLKTQVSKLLDELARKDEMLARKDEQISILLSKLSASEYANHFESEEEIMLEEAA</sequence>
<dbReference type="RefSeq" id="WP_314516777.1">
    <property type="nucleotide sequence ID" value="NZ_JASJOU010000014.1"/>
</dbReference>
<dbReference type="SUPFAM" id="SSF47413">
    <property type="entry name" value="lambda repressor-like DNA-binding domains"/>
    <property type="match status" value="1"/>
</dbReference>
<evidence type="ECO:0000313" key="3">
    <source>
        <dbReference type="Proteomes" id="UP001232063"/>
    </source>
</evidence>
<dbReference type="InterPro" id="IPR001387">
    <property type="entry name" value="Cro/C1-type_HTH"/>
</dbReference>
<name>A0AAE3R7F2_9BACT</name>
<organism evidence="2 3">
    <name type="scientific">Xanthocytophaga agilis</name>
    <dbReference type="NCBI Taxonomy" id="3048010"/>
    <lineage>
        <taxon>Bacteria</taxon>
        <taxon>Pseudomonadati</taxon>
        <taxon>Bacteroidota</taxon>
        <taxon>Cytophagia</taxon>
        <taxon>Cytophagales</taxon>
        <taxon>Rhodocytophagaceae</taxon>
        <taxon>Xanthocytophaga</taxon>
    </lineage>
</organism>
<dbReference type="Gene3D" id="1.10.260.40">
    <property type="entry name" value="lambda repressor-like DNA-binding domains"/>
    <property type="match status" value="1"/>
</dbReference>
<reference evidence="2" key="1">
    <citation type="submission" date="2023-05" db="EMBL/GenBank/DDBJ databases">
        <authorList>
            <person name="Zhang X."/>
        </authorList>
    </citation>
    <scope>NUCLEOTIDE SEQUENCE</scope>
    <source>
        <strain evidence="2">BD1B2-1</strain>
    </source>
</reference>
<comment type="caution">
    <text evidence="2">The sequence shown here is derived from an EMBL/GenBank/DDBJ whole genome shotgun (WGS) entry which is preliminary data.</text>
</comment>
<keyword evidence="3" id="KW-1185">Reference proteome</keyword>
<evidence type="ECO:0000259" key="1">
    <source>
        <dbReference type="PROSITE" id="PS50943"/>
    </source>
</evidence>
<dbReference type="AlphaFoldDB" id="A0AAE3R7F2"/>
<dbReference type="Pfam" id="PF01381">
    <property type="entry name" value="HTH_3"/>
    <property type="match status" value="1"/>
</dbReference>
<dbReference type="PROSITE" id="PS50943">
    <property type="entry name" value="HTH_CROC1"/>
    <property type="match status" value="1"/>
</dbReference>
<accession>A0AAE3R7F2</accession>
<dbReference type="InterPro" id="IPR010982">
    <property type="entry name" value="Lambda_DNA-bd_dom_sf"/>
</dbReference>
<proteinExistence type="predicted"/>
<evidence type="ECO:0000313" key="2">
    <source>
        <dbReference type="EMBL" id="MDJ1505026.1"/>
    </source>
</evidence>
<protein>
    <submittedName>
        <fullName evidence="2">Helix-turn-helix transcriptional regulator</fullName>
    </submittedName>
</protein>